<evidence type="ECO:0000256" key="1">
    <source>
        <dbReference type="SAM" id="MobiDB-lite"/>
    </source>
</evidence>
<reference evidence="3" key="1">
    <citation type="submission" date="2011-12" db="EMBL/GenBank/DDBJ databases">
        <authorList>
            <consortium name="The Broad Institute Genome Sequencing Platform"/>
            <person name="Russ C."/>
            <person name="Tyler B."/>
            <person name="Panabieres F."/>
            <person name="Shan W."/>
            <person name="Tripathy S."/>
            <person name="Grunwald N."/>
            <person name="Machado M."/>
            <person name="Young S.K."/>
            <person name="Zeng Q."/>
            <person name="Gargeya S."/>
            <person name="Fitzgerald M."/>
            <person name="Haas B."/>
            <person name="Abouelleil A."/>
            <person name="Alvarado L."/>
            <person name="Arachchi H.M."/>
            <person name="Berlin A."/>
            <person name="Chapman S.B."/>
            <person name="Gearin G."/>
            <person name="Goldberg J."/>
            <person name="Griggs A."/>
            <person name="Gujja S."/>
            <person name="Hansen M."/>
            <person name="Heiman D."/>
            <person name="Howarth C."/>
            <person name="Larimer J."/>
            <person name="Lui A."/>
            <person name="MacDonald P.J.P."/>
            <person name="McCowen C."/>
            <person name="Montmayeur A."/>
            <person name="Murphy C."/>
            <person name="Neiman D."/>
            <person name="Pearson M."/>
            <person name="Priest M."/>
            <person name="Roberts A."/>
            <person name="Saif S."/>
            <person name="Shea T."/>
            <person name="Sisk P."/>
            <person name="Stolte C."/>
            <person name="Sykes S."/>
            <person name="Wortman J."/>
            <person name="Nusbaum C."/>
            <person name="Birren B."/>
        </authorList>
    </citation>
    <scope>NUCLEOTIDE SEQUENCE [LARGE SCALE GENOMIC DNA]</scope>
    <source>
        <strain evidence="3">INRA-310</strain>
    </source>
</reference>
<reference evidence="2 3" key="2">
    <citation type="submission" date="2013-11" db="EMBL/GenBank/DDBJ databases">
        <title>The Genome Sequence of Phytophthora parasitica INRA-310.</title>
        <authorList>
            <consortium name="The Broad Institute Genomics Platform"/>
            <person name="Russ C."/>
            <person name="Tyler B."/>
            <person name="Panabieres F."/>
            <person name="Shan W."/>
            <person name="Tripathy S."/>
            <person name="Grunwald N."/>
            <person name="Machado M."/>
            <person name="Johnson C.S."/>
            <person name="Arredondo F."/>
            <person name="Hong C."/>
            <person name="Coffey M."/>
            <person name="Young S.K."/>
            <person name="Zeng Q."/>
            <person name="Gargeya S."/>
            <person name="Fitzgerald M."/>
            <person name="Abouelleil A."/>
            <person name="Alvarado L."/>
            <person name="Chapman S.B."/>
            <person name="Gainer-Dewar J."/>
            <person name="Goldberg J."/>
            <person name="Griggs A."/>
            <person name="Gujja S."/>
            <person name="Hansen M."/>
            <person name="Howarth C."/>
            <person name="Imamovic A."/>
            <person name="Ireland A."/>
            <person name="Larimer J."/>
            <person name="McCowan C."/>
            <person name="Murphy C."/>
            <person name="Pearson M."/>
            <person name="Poon T.W."/>
            <person name="Priest M."/>
            <person name="Roberts A."/>
            <person name="Saif S."/>
            <person name="Shea T."/>
            <person name="Sykes S."/>
            <person name="Wortman J."/>
            <person name="Nusbaum C."/>
            <person name="Birren B."/>
        </authorList>
    </citation>
    <scope>NUCLEOTIDE SEQUENCE [LARGE SCALE GENOMIC DNA]</scope>
    <source>
        <strain evidence="2 3">INRA-310</strain>
    </source>
</reference>
<feature type="region of interest" description="Disordered" evidence="1">
    <location>
        <begin position="1"/>
        <end position="25"/>
    </location>
</feature>
<dbReference type="Proteomes" id="UP000018817">
    <property type="component" value="Unassembled WGS sequence"/>
</dbReference>
<evidence type="ECO:0000313" key="3">
    <source>
        <dbReference type="Proteomes" id="UP000018817"/>
    </source>
</evidence>
<protein>
    <submittedName>
        <fullName evidence="2">Uncharacterized protein</fullName>
    </submittedName>
</protein>
<accession>W2PR67</accession>
<dbReference type="EMBL" id="KI669615">
    <property type="protein sequence ID" value="ETN02729.1"/>
    <property type="molecule type" value="Genomic_DNA"/>
</dbReference>
<organism evidence="2 3">
    <name type="scientific">Phytophthora nicotianae (strain INRA-310)</name>
    <name type="common">Phytophthora parasitica</name>
    <dbReference type="NCBI Taxonomy" id="761204"/>
    <lineage>
        <taxon>Eukaryota</taxon>
        <taxon>Sar</taxon>
        <taxon>Stramenopiles</taxon>
        <taxon>Oomycota</taxon>
        <taxon>Peronosporomycetes</taxon>
        <taxon>Peronosporales</taxon>
        <taxon>Peronosporaceae</taxon>
        <taxon>Phytophthora</taxon>
    </lineage>
</organism>
<gene>
    <name evidence="2" type="ORF">PPTG_15484</name>
</gene>
<evidence type="ECO:0000313" key="2">
    <source>
        <dbReference type="EMBL" id="ETN02729.1"/>
    </source>
</evidence>
<sequence>MRHDLEKSASIQPSAEAYAADQPIPGAEDSLTMKINKGEQRSKILPFRSVHKSDPAISQILRIPLHRNGARAGPSAYSRYHREKKEEVQMKIEPGESNVDGHRIDVNAAD</sequence>
<dbReference type="VEuPathDB" id="FungiDB:PPTG_15484"/>
<dbReference type="GeneID" id="20184646"/>
<name>W2PR67_PHYN3</name>
<dbReference type="RefSeq" id="XP_008911944.1">
    <property type="nucleotide sequence ID" value="XM_008913696.1"/>
</dbReference>
<proteinExistence type="predicted"/>
<dbReference type="AlphaFoldDB" id="W2PR67"/>